<dbReference type="AlphaFoldDB" id="A0A0A9GJ59"/>
<evidence type="ECO:0000256" key="1">
    <source>
        <dbReference type="SAM" id="MobiDB-lite"/>
    </source>
</evidence>
<feature type="region of interest" description="Disordered" evidence="1">
    <location>
        <begin position="1"/>
        <end position="97"/>
    </location>
</feature>
<feature type="compositionally biased region" description="Polar residues" evidence="1">
    <location>
        <begin position="1"/>
        <end position="15"/>
    </location>
</feature>
<dbReference type="EMBL" id="GBRH01175325">
    <property type="protein sequence ID" value="JAE22571.1"/>
    <property type="molecule type" value="Transcribed_RNA"/>
</dbReference>
<accession>A0A0A9GJ59</accession>
<name>A0A0A9GJ59_ARUDO</name>
<evidence type="ECO:0000313" key="2">
    <source>
        <dbReference type="EMBL" id="JAE22571.1"/>
    </source>
</evidence>
<feature type="compositionally biased region" description="Pro residues" evidence="1">
    <location>
        <begin position="34"/>
        <end position="46"/>
    </location>
</feature>
<organism evidence="2">
    <name type="scientific">Arundo donax</name>
    <name type="common">Giant reed</name>
    <name type="synonym">Donax arundinaceus</name>
    <dbReference type="NCBI Taxonomy" id="35708"/>
    <lineage>
        <taxon>Eukaryota</taxon>
        <taxon>Viridiplantae</taxon>
        <taxon>Streptophyta</taxon>
        <taxon>Embryophyta</taxon>
        <taxon>Tracheophyta</taxon>
        <taxon>Spermatophyta</taxon>
        <taxon>Magnoliopsida</taxon>
        <taxon>Liliopsida</taxon>
        <taxon>Poales</taxon>
        <taxon>Poaceae</taxon>
        <taxon>PACMAD clade</taxon>
        <taxon>Arundinoideae</taxon>
        <taxon>Arundineae</taxon>
        <taxon>Arundo</taxon>
    </lineage>
</organism>
<sequence length="97" mass="10602">MQQQKPSFFSNSSKSADPARRPSSGRIADHLQPPSHPPALPPPPSWPSFRSPSRLRSSSTVVAAPSRGSRGLHLARRRPFVSRTPSIKIRPSRSVEG</sequence>
<reference evidence="2" key="2">
    <citation type="journal article" date="2015" name="Data Brief">
        <title>Shoot transcriptome of the giant reed, Arundo donax.</title>
        <authorList>
            <person name="Barrero R.A."/>
            <person name="Guerrero F.D."/>
            <person name="Moolhuijzen P."/>
            <person name="Goolsby J.A."/>
            <person name="Tidwell J."/>
            <person name="Bellgard S.E."/>
            <person name="Bellgard M.I."/>
        </authorList>
    </citation>
    <scope>NUCLEOTIDE SEQUENCE</scope>
    <source>
        <tissue evidence="2">Shoot tissue taken approximately 20 cm above the soil surface</tissue>
    </source>
</reference>
<proteinExistence type="predicted"/>
<feature type="compositionally biased region" description="Low complexity" evidence="1">
    <location>
        <begin position="47"/>
        <end position="59"/>
    </location>
</feature>
<reference evidence="2" key="1">
    <citation type="submission" date="2014-09" db="EMBL/GenBank/DDBJ databases">
        <authorList>
            <person name="Magalhaes I.L.F."/>
            <person name="Oliveira U."/>
            <person name="Santos F.R."/>
            <person name="Vidigal T.H.D.A."/>
            <person name="Brescovit A.D."/>
            <person name="Santos A.J."/>
        </authorList>
    </citation>
    <scope>NUCLEOTIDE SEQUENCE</scope>
    <source>
        <tissue evidence="2">Shoot tissue taken approximately 20 cm above the soil surface</tissue>
    </source>
</reference>
<protein>
    <submittedName>
        <fullName evidence="2">Uncharacterized protein</fullName>
    </submittedName>
</protein>